<evidence type="ECO:0000256" key="3">
    <source>
        <dbReference type="ARBA" id="ARBA00022729"/>
    </source>
</evidence>
<dbReference type="Pfam" id="PF12849">
    <property type="entry name" value="PBP_like_2"/>
    <property type="match status" value="1"/>
</dbReference>
<accession>A0A1H5UKM2</accession>
<dbReference type="Proteomes" id="UP000236737">
    <property type="component" value="Unassembled WGS sequence"/>
</dbReference>
<dbReference type="Gene3D" id="3.40.190.10">
    <property type="entry name" value="Periplasmic binding protein-like II"/>
    <property type="match status" value="2"/>
</dbReference>
<feature type="domain" description="PBP" evidence="5">
    <location>
        <begin position="24"/>
        <end position="262"/>
    </location>
</feature>
<keyword evidence="3" id="KW-0732">Signal</keyword>
<protein>
    <recommendedName>
        <fullName evidence="4">Phosphate-binding protein</fullName>
    </recommendedName>
</protein>
<dbReference type="NCBIfam" id="TIGR02136">
    <property type="entry name" value="ptsS_2"/>
    <property type="match status" value="1"/>
</dbReference>
<evidence type="ECO:0000259" key="5">
    <source>
        <dbReference type="Pfam" id="PF12849"/>
    </source>
</evidence>
<evidence type="ECO:0000313" key="7">
    <source>
        <dbReference type="Proteomes" id="UP000236737"/>
    </source>
</evidence>
<dbReference type="OrthoDB" id="9783488at2"/>
<keyword evidence="7" id="KW-1185">Reference proteome</keyword>
<evidence type="ECO:0000256" key="2">
    <source>
        <dbReference type="ARBA" id="ARBA00022448"/>
    </source>
</evidence>
<sequence length="277" mass="30009">MKTSKLKIVTILLAVMVIGCTSSESKNVTVKGSDTMVILSQKWAEAFMKKNPKTTIQVTGGGSGVGIAALINGSTDIANASRPMKPSEIDQIKEKYKTSGIEIACAKDGLSVFLNKENPVAELTLDQLSGIFSGKITNWKEVGGDNHKIQLYGRESSSGTFEFFKEHVVKTDFSKTCQTLPGTAAIVNAVKKDKYSIGYGGAAYAEGVKDCKIKIDAKSEGILPTAATIKDKTYPISRYLYMYLKSQPTGEAKAFIDWILSADGQKMVEEVGYYPLK</sequence>
<dbReference type="GO" id="GO:0006817">
    <property type="term" value="P:phosphate ion transport"/>
    <property type="evidence" value="ECO:0007669"/>
    <property type="project" value="UniProtKB-UniRule"/>
</dbReference>
<evidence type="ECO:0000256" key="1">
    <source>
        <dbReference type="ARBA" id="ARBA00008725"/>
    </source>
</evidence>
<name>A0A1H5UKM2_9FLAO</name>
<comment type="similarity">
    <text evidence="1 4">Belongs to the PstS family.</text>
</comment>
<dbReference type="SUPFAM" id="SSF53850">
    <property type="entry name" value="Periplasmic binding protein-like II"/>
    <property type="match status" value="1"/>
</dbReference>
<dbReference type="PANTHER" id="PTHR30570:SF1">
    <property type="entry name" value="PHOSPHATE-BINDING PROTEIN PSTS"/>
    <property type="match status" value="1"/>
</dbReference>
<evidence type="ECO:0000256" key="4">
    <source>
        <dbReference type="RuleBase" id="RU367119"/>
    </source>
</evidence>
<evidence type="ECO:0000313" key="6">
    <source>
        <dbReference type="EMBL" id="SEF75580.1"/>
    </source>
</evidence>
<comment type="function">
    <text evidence="4">Involved in the system for phosphate transport across the cytoplasmic membrane.</text>
</comment>
<dbReference type="PROSITE" id="PS51257">
    <property type="entry name" value="PROKAR_LIPOPROTEIN"/>
    <property type="match status" value="1"/>
</dbReference>
<dbReference type="PANTHER" id="PTHR30570">
    <property type="entry name" value="PERIPLASMIC PHOSPHATE BINDING COMPONENT OF PHOSPHATE ABC TRANSPORTER"/>
    <property type="match status" value="1"/>
</dbReference>
<proteinExistence type="inferred from homology"/>
<dbReference type="InterPro" id="IPR011862">
    <property type="entry name" value="Phos-bd"/>
</dbReference>
<reference evidence="7" key="1">
    <citation type="submission" date="2016-10" db="EMBL/GenBank/DDBJ databases">
        <authorList>
            <person name="Varghese N."/>
            <person name="Submissions S."/>
        </authorList>
    </citation>
    <scope>NUCLEOTIDE SEQUENCE [LARGE SCALE GENOMIC DNA]</scope>
    <source>
        <strain evidence="7">CGMCC 1.9230</strain>
    </source>
</reference>
<dbReference type="EMBL" id="FNVP01000002">
    <property type="protein sequence ID" value="SEF75580.1"/>
    <property type="molecule type" value="Genomic_DNA"/>
</dbReference>
<dbReference type="InterPro" id="IPR024370">
    <property type="entry name" value="PBP_domain"/>
</dbReference>
<dbReference type="AlphaFoldDB" id="A0A1H5UKM2"/>
<keyword evidence="4" id="KW-0592">Phosphate transport</keyword>
<dbReference type="InterPro" id="IPR050811">
    <property type="entry name" value="Phosphate_ABC_transporter"/>
</dbReference>
<organism evidence="6 7">
    <name type="scientific">Flavobacterium urumqiense</name>
    <dbReference type="NCBI Taxonomy" id="935224"/>
    <lineage>
        <taxon>Bacteria</taxon>
        <taxon>Pseudomonadati</taxon>
        <taxon>Bacteroidota</taxon>
        <taxon>Flavobacteriia</taxon>
        <taxon>Flavobacteriales</taxon>
        <taxon>Flavobacteriaceae</taxon>
        <taxon>Flavobacterium</taxon>
    </lineage>
</organism>
<keyword evidence="2 4" id="KW-0813">Transport</keyword>
<dbReference type="GO" id="GO:0042301">
    <property type="term" value="F:phosphate ion binding"/>
    <property type="evidence" value="ECO:0007669"/>
    <property type="project" value="UniProtKB-UniRule"/>
</dbReference>
<dbReference type="CDD" id="cd13653">
    <property type="entry name" value="PBP2_phosphate_like_1"/>
    <property type="match status" value="1"/>
</dbReference>
<dbReference type="RefSeq" id="WP_103999041.1">
    <property type="nucleotide sequence ID" value="NZ_FNVP01000002.1"/>
</dbReference>
<gene>
    <name evidence="6" type="ORF">SAMN04488130_102307</name>
</gene>